<keyword evidence="2" id="KW-1185">Reference proteome</keyword>
<sequence length="27" mass="3291">MALDLFSPHRSGRNYWDVWRWPENLSG</sequence>
<accession>A0A7R9QT51</accession>
<dbReference type="Proteomes" id="UP000728032">
    <property type="component" value="Unassembled WGS sequence"/>
</dbReference>
<name>A0A7R9QT51_9ACAR</name>
<evidence type="ECO:0000313" key="2">
    <source>
        <dbReference type="Proteomes" id="UP000728032"/>
    </source>
</evidence>
<dbReference type="AlphaFoldDB" id="A0A7R9QT51"/>
<gene>
    <name evidence="1" type="ORF">ONB1V03_LOCUS13961</name>
</gene>
<dbReference type="EMBL" id="CAJPVJ010012817">
    <property type="protein sequence ID" value="CAG2174517.1"/>
    <property type="molecule type" value="Genomic_DNA"/>
</dbReference>
<protein>
    <submittedName>
        <fullName evidence="1">Uncharacterized protein</fullName>
    </submittedName>
</protein>
<reference evidence="1" key="1">
    <citation type="submission" date="2020-11" db="EMBL/GenBank/DDBJ databases">
        <authorList>
            <person name="Tran Van P."/>
        </authorList>
    </citation>
    <scope>NUCLEOTIDE SEQUENCE</scope>
</reference>
<organism evidence="1">
    <name type="scientific">Oppiella nova</name>
    <dbReference type="NCBI Taxonomy" id="334625"/>
    <lineage>
        <taxon>Eukaryota</taxon>
        <taxon>Metazoa</taxon>
        <taxon>Ecdysozoa</taxon>
        <taxon>Arthropoda</taxon>
        <taxon>Chelicerata</taxon>
        <taxon>Arachnida</taxon>
        <taxon>Acari</taxon>
        <taxon>Acariformes</taxon>
        <taxon>Sarcoptiformes</taxon>
        <taxon>Oribatida</taxon>
        <taxon>Brachypylina</taxon>
        <taxon>Oppioidea</taxon>
        <taxon>Oppiidae</taxon>
        <taxon>Oppiella</taxon>
    </lineage>
</organism>
<evidence type="ECO:0000313" key="1">
    <source>
        <dbReference type="EMBL" id="CAD7657331.1"/>
    </source>
</evidence>
<feature type="non-terminal residue" evidence="1">
    <location>
        <position position="27"/>
    </location>
</feature>
<dbReference type="EMBL" id="OC927642">
    <property type="protein sequence ID" value="CAD7657331.1"/>
    <property type="molecule type" value="Genomic_DNA"/>
</dbReference>
<proteinExistence type="predicted"/>